<dbReference type="EMBL" id="JBBNFW010000102">
    <property type="protein sequence ID" value="MEQ2412028.1"/>
    <property type="molecule type" value="Genomic_DNA"/>
</dbReference>
<feature type="transmembrane region" description="Helical" evidence="1">
    <location>
        <begin position="106"/>
        <end position="124"/>
    </location>
</feature>
<feature type="transmembrane region" description="Helical" evidence="1">
    <location>
        <begin position="68"/>
        <end position="94"/>
    </location>
</feature>
<name>A0ABV1CIG9_9FIRM</name>
<evidence type="ECO:0000313" key="2">
    <source>
        <dbReference type="EMBL" id="MEQ2412028.1"/>
    </source>
</evidence>
<reference evidence="2 3" key="1">
    <citation type="submission" date="2024-04" db="EMBL/GenBank/DDBJ databases">
        <title>Human intestinal bacterial collection.</title>
        <authorList>
            <person name="Pauvert C."/>
            <person name="Hitch T.C.A."/>
            <person name="Clavel T."/>
        </authorList>
    </citation>
    <scope>NUCLEOTIDE SEQUENCE [LARGE SCALE GENOMIC DNA]</scope>
    <source>
        <strain evidence="2 3">CLA-AA-H161</strain>
    </source>
</reference>
<keyword evidence="1" id="KW-0472">Membrane</keyword>
<dbReference type="RefSeq" id="WP_173766676.1">
    <property type="nucleotide sequence ID" value="NZ_JBBNFW010000102.1"/>
</dbReference>
<sequence>MALALHAFKKINFMGIGIQIDIYRDRLTDTQLGIFCIAGVTATLITAYALVCFKDKICEIKNKLVKAIFYYVTVIMLVLDPIYLCLLSGAFGGGDVNGILYLMPQAWIWTIFAFLLLFNIWILLKKVNPTYTASFKER</sequence>
<keyword evidence="3" id="KW-1185">Reference proteome</keyword>
<evidence type="ECO:0000256" key="1">
    <source>
        <dbReference type="SAM" id="Phobius"/>
    </source>
</evidence>
<gene>
    <name evidence="2" type="ORF">AAAX94_03115</name>
</gene>
<proteinExistence type="predicted"/>
<comment type="caution">
    <text evidence="2">The sequence shown here is derived from an EMBL/GenBank/DDBJ whole genome shotgun (WGS) entry which is preliminary data.</text>
</comment>
<organism evidence="2 3">
    <name type="scientific">Blautia acetigignens</name>
    <dbReference type="NCBI Taxonomy" id="2981783"/>
    <lineage>
        <taxon>Bacteria</taxon>
        <taxon>Bacillati</taxon>
        <taxon>Bacillota</taxon>
        <taxon>Clostridia</taxon>
        <taxon>Lachnospirales</taxon>
        <taxon>Lachnospiraceae</taxon>
        <taxon>Blautia</taxon>
    </lineage>
</organism>
<evidence type="ECO:0000313" key="3">
    <source>
        <dbReference type="Proteomes" id="UP001470752"/>
    </source>
</evidence>
<keyword evidence="1" id="KW-1133">Transmembrane helix</keyword>
<keyword evidence="1" id="KW-0812">Transmembrane</keyword>
<feature type="transmembrane region" description="Helical" evidence="1">
    <location>
        <begin position="32"/>
        <end position="53"/>
    </location>
</feature>
<accession>A0ABV1CIG9</accession>
<protein>
    <submittedName>
        <fullName evidence="2">Uncharacterized protein</fullName>
    </submittedName>
</protein>
<dbReference type="Proteomes" id="UP001470752">
    <property type="component" value="Unassembled WGS sequence"/>
</dbReference>